<reference evidence="2" key="2">
    <citation type="submission" date="2020-09" db="EMBL/GenBank/DDBJ databases">
        <authorList>
            <person name="Sun Q."/>
            <person name="Zhou Y."/>
        </authorList>
    </citation>
    <scope>NUCLEOTIDE SEQUENCE</scope>
    <source>
        <strain evidence="2">CGMCC 1.15322</strain>
    </source>
</reference>
<proteinExistence type="predicted"/>
<gene>
    <name evidence="2" type="ORF">GCM10011496_19900</name>
</gene>
<name>A0A916SH50_9BURK</name>
<accession>A0A916SH50</accession>
<evidence type="ECO:0000256" key="1">
    <source>
        <dbReference type="SAM" id="MobiDB-lite"/>
    </source>
</evidence>
<dbReference type="EMBL" id="BMIG01000006">
    <property type="protein sequence ID" value="GGA98848.1"/>
    <property type="molecule type" value="Genomic_DNA"/>
</dbReference>
<organism evidence="2 3">
    <name type="scientific">Polaromonas eurypsychrophila</name>
    <dbReference type="NCBI Taxonomy" id="1614635"/>
    <lineage>
        <taxon>Bacteria</taxon>
        <taxon>Pseudomonadati</taxon>
        <taxon>Pseudomonadota</taxon>
        <taxon>Betaproteobacteria</taxon>
        <taxon>Burkholderiales</taxon>
        <taxon>Comamonadaceae</taxon>
        <taxon>Polaromonas</taxon>
    </lineage>
</organism>
<sequence>MTVLFREQLLAASEQAMFPAEKTRDPQTGEESLDPASAASIAQIFDLFGISALTPEDEDFDRVINTTCTLAVEVAAHVQELDQVSGVLDALEDAADWHADYRAYVGALWRGDREGIAKAADRLKLTGGMPNGSLPLDQGPLA</sequence>
<evidence type="ECO:0000313" key="3">
    <source>
        <dbReference type="Proteomes" id="UP000620596"/>
    </source>
</evidence>
<reference evidence="2" key="1">
    <citation type="journal article" date="2014" name="Int. J. Syst. Evol. Microbiol.">
        <title>Complete genome sequence of Corynebacterium casei LMG S-19264T (=DSM 44701T), isolated from a smear-ripened cheese.</title>
        <authorList>
            <consortium name="US DOE Joint Genome Institute (JGI-PGF)"/>
            <person name="Walter F."/>
            <person name="Albersmeier A."/>
            <person name="Kalinowski J."/>
            <person name="Ruckert C."/>
        </authorList>
    </citation>
    <scope>NUCLEOTIDE SEQUENCE</scope>
    <source>
        <strain evidence="2">CGMCC 1.15322</strain>
    </source>
</reference>
<feature type="region of interest" description="Disordered" evidence="1">
    <location>
        <begin position="16"/>
        <end position="35"/>
    </location>
</feature>
<evidence type="ECO:0000313" key="2">
    <source>
        <dbReference type="EMBL" id="GGA98848.1"/>
    </source>
</evidence>
<keyword evidence="3" id="KW-1185">Reference proteome</keyword>
<dbReference type="Proteomes" id="UP000620596">
    <property type="component" value="Unassembled WGS sequence"/>
</dbReference>
<dbReference type="RefSeq" id="WP_188708348.1">
    <property type="nucleotide sequence ID" value="NZ_BMIG01000006.1"/>
</dbReference>
<protein>
    <submittedName>
        <fullName evidence="2">Uncharacterized protein</fullName>
    </submittedName>
</protein>
<dbReference type="AlphaFoldDB" id="A0A916SH50"/>
<comment type="caution">
    <text evidence="2">The sequence shown here is derived from an EMBL/GenBank/DDBJ whole genome shotgun (WGS) entry which is preliminary data.</text>
</comment>